<feature type="transmembrane region" description="Helical" evidence="2">
    <location>
        <begin position="270"/>
        <end position="294"/>
    </location>
</feature>
<name>X6MGD4_RETFI</name>
<dbReference type="EMBL" id="ASPP01020958">
    <property type="protein sequence ID" value="ETO12934.1"/>
    <property type="molecule type" value="Genomic_DNA"/>
</dbReference>
<feature type="coiled-coil region" evidence="1">
    <location>
        <begin position="405"/>
        <end position="432"/>
    </location>
</feature>
<keyword evidence="1" id="KW-0175">Coiled coil</keyword>
<evidence type="ECO:0000313" key="3">
    <source>
        <dbReference type="EMBL" id="ETO12934.1"/>
    </source>
</evidence>
<gene>
    <name evidence="3" type="ORF">RFI_24440</name>
</gene>
<evidence type="ECO:0000256" key="2">
    <source>
        <dbReference type="SAM" id="Phobius"/>
    </source>
</evidence>
<keyword evidence="4" id="KW-1185">Reference proteome</keyword>
<keyword evidence="2" id="KW-0812">Transmembrane</keyword>
<comment type="caution">
    <text evidence="3">The sequence shown here is derived from an EMBL/GenBank/DDBJ whole genome shotgun (WGS) entry which is preliminary data.</text>
</comment>
<reference evidence="3 4" key="1">
    <citation type="journal article" date="2013" name="Curr. Biol.">
        <title>The Genome of the Foraminiferan Reticulomyxa filosa.</title>
        <authorList>
            <person name="Glockner G."/>
            <person name="Hulsmann N."/>
            <person name="Schleicher M."/>
            <person name="Noegel A.A."/>
            <person name="Eichinger L."/>
            <person name="Gallinger C."/>
            <person name="Pawlowski J."/>
            <person name="Sierra R."/>
            <person name="Euteneuer U."/>
            <person name="Pillet L."/>
            <person name="Moustafa A."/>
            <person name="Platzer M."/>
            <person name="Groth M."/>
            <person name="Szafranski K."/>
            <person name="Schliwa M."/>
        </authorList>
    </citation>
    <scope>NUCLEOTIDE SEQUENCE [LARGE SCALE GENOMIC DNA]</scope>
</reference>
<accession>X6MGD4</accession>
<keyword evidence="2" id="KW-1133">Transmembrane helix</keyword>
<dbReference type="Proteomes" id="UP000023152">
    <property type="component" value="Unassembled WGS sequence"/>
</dbReference>
<evidence type="ECO:0000256" key="1">
    <source>
        <dbReference type="SAM" id="Coils"/>
    </source>
</evidence>
<feature type="transmembrane region" description="Helical" evidence="2">
    <location>
        <begin position="244"/>
        <end position="264"/>
    </location>
</feature>
<dbReference type="AlphaFoldDB" id="X6MGD4"/>
<sequence>MAKIQQELRLAIEESEEKKLIDLENEAEKAHHILEQKIEGHDDLKDITVLLQKEKENYKEFKQIIVKLNKFICNYDHKRALNGRDPHKSEYQGLYDQLIEAMIKTSQWKANFVETLAKSTRHVNALIDLTTSQKVHIFNAMQRIRKQRDSKSKIEVTQRMLEGIIRWSEEMDEHLKEIMNEWETSQNKLHNLKLEWERISAYKQMERNEIRNSNKLYKQLVPHTNQINQNLTKQTETSKWWKRFWCAIGGFVGFILGIVTGASAGGMTGAVLGFGGGVVGMFAGGSIGAIVGAVGGGLSGMIKGANCMSILIDKLEEHKRIVAAAKSEAMRSSCNVKEDANYDTIDGADSLSTISISHSQPSFSARQKDNVDPELQDGKAFAKKQCLLDMHEEIKNIETYFENSKIKMQSKIELMKENIKQCLEEIKALKAGDLDECKELEIAFKLEPYQDKEFLNIIINTMQEFIKDSRRMKEKIDSLWDACLDA</sequence>
<keyword evidence="2" id="KW-0472">Membrane</keyword>
<protein>
    <submittedName>
        <fullName evidence="3">Uncharacterized protein</fullName>
    </submittedName>
</protein>
<evidence type="ECO:0000313" key="4">
    <source>
        <dbReference type="Proteomes" id="UP000023152"/>
    </source>
</evidence>
<proteinExistence type="predicted"/>
<organism evidence="3 4">
    <name type="scientific">Reticulomyxa filosa</name>
    <dbReference type="NCBI Taxonomy" id="46433"/>
    <lineage>
        <taxon>Eukaryota</taxon>
        <taxon>Sar</taxon>
        <taxon>Rhizaria</taxon>
        <taxon>Retaria</taxon>
        <taxon>Foraminifera</taxon>
        <taxon>Monothalamids</taxon>
        <taxon>Reticulomyxidae</taxon>
        <taxon>Reticulomyxa</taxon>
    </lineage>
</organism>